<dbReference type="PANTHER" id="PTHR47939">
    <property type="entry name" value="MEMBRANE-ASSOCIATED SALT-INDUCIBLE PROTEIN-LIKE"/>
    <property type="match status" value="1"/>
</dbReference>
<proteinExistence type="predicted"/>
<evidence type="ECO:0000256" key="2">
    <source>
        <dbReference type="SAM" id="MobiDB-lite"/>
    </source>
</evidence>
<dbReference type="Proteomes" id="UP000247233">
    <property type="component" value="Unassembled WGS sequence"/>
</dbReference>
<dbReference type="OrthoDB" id="185373at2759"/>
<dbReference type="Gene3D" id="1.25.40.10">
    <property type="entry name" value="Tetratricopeptide repeat domain"/>
    <property type="match status" value="2"/>
</dbReference>
<dbReference type="EMBL" id="MSFL01000013">
    <property type="protein sequence ID" value="PWY81825.1"/>
    <property type="molecule type" value="Genomic_DNA"/>
</dbReference>
<dbReference type="VEuPathDB" id="FungiDB:BO70DRAFT_362256"/>
<dbReference type="Pfam" id="PF13812">
    <property type="entry name" value="PPR_3"/>
    <property type="match status" value="2"/>
</dbReference>
<gene>
    <name evidence="3" type="ORF">BO70DRAFT_362256</name>
</gene>
<feature type="region of interest" description="Disordered" evidence="2">
    <location>
        <begin position="38"/>
        <end position="71"/>
    </location>
</feature>
<dbReference type="InterPro" id="IPR002885">
    <property type="entry name" value="PPR_rpt"/>
</dbReference>
<dbReference type="AlphaFoldDB" id="A0A317W7G5"/>
<dbReference type="PANTHER" id="PTHR47939:SF1">
    <property type="entry name" value="OS04G0684500 PROTEIN"/>
    <property type="match status" value="1"/>
</dbReference>
<feature type="repeat" description="PPR" evidence="1">
    <location>
        <begin position="641"/>
        <end position="675"/>
    </location>
</feature>
<dbReference type="PROSITE" id="PS51375">
    <property type="entry name" value="PPR"/>
    <property type="match status" value="1"/>
</dbReference>
<keyword evidence="4" id="KW-1185">Reference proteome</keyword>
<evidence type="ECO:0008006" key="5">
    <source>
        <dbReference type="Google" id="ProtNLM"/>
    </source>
</evidence>
<dbReference type="NCBIfam" id="TIGR00756">
    <property type="entry name" value="PPR"/>
    <property type="match status" value="1"/>
</dbReference>
<evidence type="ECO:0000313" key="4">
    <source>
        <dbReference type="Proteomes" id="UP000247233"/>
    </source>
</evidence>
<reference evidence="3 4" key="1">
    <citation type="submission" date="2016-12" db="EMBL/GenBank/DDBJ databases">
        <title>The genomes of Aspergillus section Nigri reveals drivers in fungal speciation.</title>
        <authorList>
            <consortium name="DOE Joint Genome Institute"/>
            <person name="Vesth T.C."/>
            <person name="Nybo J."/>
            <person name="Theobald S."/>
            <person name="Brandl J."/>
            <person name="Frisvad J.C."/>
            <person name="Nielsen K.F."/>
            <person name="Lyhne E.K."/>
            <person name="Kogle M.E."/>
            <person name="Kuo A."/>
            <person name="Riley R."/>
            <person name="Clum A."/>
            <person name="Nolan M."/>
            <person name="Lipzen A."/>
            <person name="Salamov A."/>
            <person name="Henrissat B."/>
            <person name="Wiebenga A."/>
            <person name="De Vries R.P."/>
            <person name="Grigoriev I.V."/>
            <person name="Mortensen U.H."/>
            <person name="Andersen M.R."/>
            <person name="Baker S.E."/>
        </authorList>
    </citation>
    <scope>NUCLEOTIDE SEQUENCE [LARGE SCALE GENOMIC DNA]</scope>
    <source>
        <strain evidence="3 4">CBS 117.55</strain>
    </source>
</reference>
<evidence type="ECO:0000256" key="1">
    <source>
        <dbReference type="PROSITE-ProRule" id="PRU00708"/>
    </source>
</evidence>
<dbReference type="STRING" id="1448321.A0A317W7G5"/>
<organism evidence="3 4">
    <name type="scientific">Aspergillus heteromorphus CBS 117.55</name>
    <dbReference type="NCBI Taxonomy" id="1448321"/>
    <lineage>
        <taxon>Eukaryota</taxon>
        <taxon>Fungi</taxon>
        <taxon>Dikarya</taxon>
        <taxon>Ascomycota</taxon>
        <taxon>Pezizomycotina</taxon>
        <taxon>Eurotiomycetes</taxon>
        <taxon>Eurotiomycetidae</taxon>
        <taxon>Eurotiales</taxon>
        <taxon>Aspergillaceae</taxon>
        <taxon>Aspergillus</taxon>
        <taxon>Aspergillus subgen. Circumdati</taxon>
    </lineage>
</organism>
<name>A0A317W7G5_9EURO</name>
<comment type="caution">
    <text evidence="3">The sequence shown here is derived from an EMBL/GenBank/DDBJ whole genome shotgun (WGS) entry which is preliminary data.</text>
</comment>
<evidence type="ECO:0000313" key="3">
    <source>
        <dbReference type="EMBL" id="PWY81825.1"/>
    </source>
</evidence>
<accession>A0A317W7G5</accession>
<dbReference type="InterPro" id="IPR011990">
    <property type="entry name" value="TPR-like_helical_dom_sf"/>
</dbReference>
<dbReference type="InterPro" id="IPR050667">
    <property type="entry name" value="PPR-containing_protein"/>
</dbReference>
<dbReference type="GeneID" id="37065481"/>
<protein>
    <recommendedName>
        <fullName evidence="5">Pentatricopeptide repeat protein</fullName>
    </recommendedName>
</protein>
<dbReference type="RefSeq" id="XP_025399090.1">
    <property type="nucleotide sequence ID" value="XM_025543244.1"/>
</dbReference>
<sequence>MSLCSHPSLRLCLRAGGHSYAPEHSLCLGRSRRVAARHARSFGSSTPQPWKAPHSSKELKHGHPKPASKATAAPKWNRVIYRTQVLRGNVYQPLKRFLGEDVLAMEKEIRDNSLASGEHGSSAHTQWRTIAAQLREGVDPDGISFHDFPLESTEIDLLAKIQTDCLGSFREAWEKLDLNTKATAWERLSLALLRHRHYGLLLEFLWVTSQGSEKPVLKLAYDCLKNIMECFPGYRDWTNGELTFRSVVQTCLAPENWPVVIMTQNAMRLFLDCTDGDGVRRAWDLSRKRKVHIVAPTLLHFMSHFVKLKDADMALEVLKVIFDLRQEGFTTRDYLVTREIAGLLGLDSVVDGPDGRNFHILPRILKIGVRLDMTMMNAILKNTFKTGDPQLSDDILEYIKKQGMKFNAGTYIAQLGDALDRRDQDLVKELLQEIDTRPDLRTHPWLASKIFHAHFVFNVKGNRFIGGEGQPDLTPEQTFYSMLDVYNKYFDIAPLQELYILAPGYTPPESDVAKLEPTRGAMFLLIASYLRCKRSAAVGQRIYARFIELLVQGDKYAVHLAKTDHIFNEFIISWRNDPRGGRPSVRVVEDMLYLSAQDPEKFVKPTVLTWTVLLSVFIYTKQQYAANKVREMMAKHQIVYDLSTWNLIISGLVMNQDVDGVAKAIQTMQQEGLSPDAYTIKHVNELGDLQSLVDIVGELNESDALASEGAAAEAYQAEMMETERLVEEGLVRLKADEEDKS</sequence>